<dbReference type="HAMAP" id="MF_01526">
    <property type="entry name" value="UPF0342"/>
    <property type="match status" value="1"/>
</dbReference>
<comment type="similarity">
    <text evidence="1">Belongs to the UPF0342 family.</text>
</comment>
<dbReference type="RefSeq" id="WP_092461449.1">
    <property type="nucleotide sequence ID" value="NZ_BJEE01000002.1"/>
</dbReference>
<proteinExistence type="inferred from homology"/>
<evidence type="ECO:0000256" key="1">
    <source>
        <dbReference type="HAMAP-Rule" id="MF_01526"/>
    </source>
</evidence>
<dbReference type="Gene3D" id="1.20.1500.10">
    <property type="entry name" value="YheA/YmcA-like"/>
    <property type="match status" value="1"/>
</dbReference>
<sequence>MINIYDNVNAVAEDLRETAQYKTLRDAIATVDGEPEAKEVFSHFQQAQGQINQAIQAGSEPDESQIAEWQKIANEMEKYDSLKKMLEAEKGLNQLLMEINNIITKPIAELYGQD</sequence>
<dbReference type="EMBL" id="FMAO01000001">
    <property type="protein sequence ID" value="SCB80091.1"/>
    <property type="molecule type" value="Genomic_DNA"/>
</dbReference>
<organism evidence="2 3">
    <name type="scientific">Weissella bombi</name>
    <dbReference type="NCBI Taxonomy" id="1505725"/>
    <lineage>
        <taxon>Bacteria</taxon>
        <taxon>Bacillati</taxon>
        <taxon>Bacillota</taxon>
        <taxon>Bacilli</taxon>
        <taxon>Lactobacillales</taxon>
        <taxon>Lactobacillaceae</taxon>
        <taxon>Weissella</taxon>
    </lineage>
</organism>
<gene>
    <name evidence="2" type="ORF">GA0061074_101426</name>
</gene>
<dbReference type="Proteomes" id="UP000199268">
    <property type="component" value="Unassembled WGS sequence"/>
</dbReference>
<keyword evidence="3" id="KW-1185">Reference proteome</keyword>
<reference evidence="3" key="1">
    <citation type="submission" date="2016-08" db="EMBL/GenBank/DDBJ databases">
        <authorList>
            <person name="Varghese N."/>
            <person name="Submissions Spin"/>
        </authorList>
    </citation>
    <scope>NUCLEOTIDE SEQUENCE [LARGE SCALE GENOMIC DNA]</scope>
    <source>
        <strain evidence="3">R-53094</strain>
    </source>
</reference>
<protein>
    <recommendedName>
        <fullName evidence="1">UPF0342 protein GA0061074_101426</fullName>
    </recommendedName>
</protein>
<accession>A0A1C3ZCK1</accession>
<dbReference type="OrthoDB" id="9811402at2"/>
<dbReference type="STRING" id="1505725.GA0061074_101426"/>
<dbReference type="InterPro" id="IPR023378">
    <property type="entry name" value="YheA/YmcA-like_dom_sf"/>
</dbReference>
<dbReference type="Pfam" id="PF06133">
    <property type="entry name" value="Com_YlbF"/>
    <property type="match status" value="1"/>
</dbReference>
<evidence type="ECO:0000313" key="2">
    <source>
        <dbReference type="EMBL" id="SCB80091.1"/>
    </source>
</evidence>
<dbReference type="SUPFAM" id="SSF158622">
    <property type="entry name" value="YheA/YmcA-like"/>
    <property type="match status" value="1"/>
</dbReference>
<evidence type="ECO:0000313" key="3">
    <source>
        <dbReference type="Proteomes" id="UP000199268"/>
    </source>
</evidence>
<name>A0A1C3ZCK1_9LACO</name>
<dbReference type="InterPro" id="IPR010368">
    <property type="entry name" value="Com_YlbF"/>
</dbReference>
<dbReference type="AlphaFoldDB" id="A0A1C3ZCK1"/>